<evidence type="ECO:0000313" key="4">
    <source>
        <dbReference type="Proteomes" id="UP000054010"/>
    </source>
</evidence>
<feature type="domain" description="AAA+ ATPase" evidence="2">
    <location>
        <begin position="61"/>
        <end position="252"/>
    </location>
</feature>
<comment type="caution">
    <text evidence="3">The sequence shown here is derived from an EMBL/GenBank/DDBJ whole genome shotgun (WGS) entry which is preliminary data.</text>
</comment>
<dbReference type="HOGENOM" id="CLU_051820_2_0_0"/>
<evidence type="ECO:0000313" key="3">
    <source>
        <dbReference type="EMBL" id="EFO80364.1"/>
    </source>
</evidence>
<accession>E1IEM3</accession>
<reference evidence="3 4" key="1">
    <citation type="journal article" date="2011" name="J. Bacteriol.">
        <title>Draft genome sequence of the anoxygenic filamentous phototrophic bacterium Oscillochloris trichoides subsp. DG-6.</title>
        <authorList>
            <person name="Kuznetsov B.B."/>
            <person name="Ivanovsky R.N."/>
            <person name="Keppen O.I."/>
            <person name="Sukhacheva M.V."/>
            <person name="Bumazhkin B.K."/>
            <person name="Patutina E.O."/>
            <person name="Beletsky A.V."/>
            <person name="Mardanov A.V."/>
            <person name="Baslerov R.V."/>
            <person name="Panteleeva A.N."/>
            <person name="Kolganova T.V."/>
            <person name="Ravin N.V."/>
            <person name="Skryabin K.G."/>
        </authorList>
    </citation>
    <scope>NUCLEOTIDE SEQUENCE [LARGE SCALE GENOMIC DNA]</scope>
    <source>
        <strain evidence="3 4">DG-6</strain>
    </source>
</reference>
<dbReference type="Gene3D" id="3.40.50.300">
    <property type="entry name" value="P-loop containing nucleotide triphosphate hydrolases"/>
    <property type="match status" value="1"/>
</dbReference>
<proteinExistence type="predicted"/>
<feature type="compositionally biased region" description="Basic and acidic residues" evidence="1">
    <location>
        <begin position="31"/>
        <end position="41"/>
    </location>
</feature>
<organism evidence="3 4">
    <name type="scientific">Oscillochloris trichoides DG-6</name>
    <dbReference type="NCBI Taxonomy" id="765420"/>
    <lineage>
        <taxon>Bacteria</taxon>
        <taxon>Bacillati</taxon>
        <taxon>Chloroflexota</taxon>
        <taxon>Chloroflexia</taxon>
        <taxon>Chloroflexales</taxon>
        <taxon>Chloroflexineae</taxon>
        <taxon>Oscillochloridaceae</taxon>
        <taxon>Oscillochloris</taxon>
    </lineage>
</organism>
<protein>
    <submittedName>
        <fullName evidence="3">ATPase central domain-containing protein</fullName>
    </submittedName>
</protein>
<dbReference type="Proteomes" id="UP000054010">
    <property type="component" value="Unassembled WGS sequence"/>
</dbReference>
<dbReference type="SUPFAM" id="SSF52540">
    <property type="entry name" value="P-loop containing nucleoside triphosphate hydrolases"/>
    <property type="match status" value="1"/>
</dbReference>
<dbReference type="InterPro" id="IPR003593">
    <property type="entry name" value="AAA+_ATPase"/>
</dbReference>
<dbReference type="SMART" id="SM00382">
    <property type="entry name" value="AAA"/>
    <property type="match status" value="1"/>
</dbReference>
<dbReference type="EMBL" id="ADVR01000055">
    <property type="protein sequence ID" value="EFO80364.1"/>
    <property type="molecule type" value="Genomic_DNA"/>
</dbReference>
<evidence type="ECO:0000256" key="1">
    <source>
        <dbReference type="SAM" id="MobiDB-lite"/>
    </source>
</evidence>
<dbReference type="InterPro" id="IPR003959">
    <property type="entry name" value="ATPase_AAA_core"/>
</dbReference>
<dbReference type="STRING" id="765420.OSCT_1774"/>
<keyword evidence="4" id="KW-1185">Reference proteome</keyword>
<gene>
    <name evidence="3" type="ORF">OSCT_1774</name>
</gene>
<feature type="region of interest" description="Disordered" evidence="1">
    <location>
        <begin position="9"/>
        <end position="41"/>
    </location>
</feature>
<dbReference type="AlphaFoldDB" id="E1IEM3"/>
<dbReference type="eggNOG" id="COG0714">
    <property type="taxonomic scope" value="Bacteria"/>
</dbReference>
<name>E1IEM3_9CHLR</name>
<dbReference type="CDD" id="cd00009">
    <property type="entry name" value="AAA"/>
    <property type="match status" value="1"/>
</dbReference>
<dbReference type="InterPro" id="IPR027417">
    <property type="entry name" value="P-loop_NTPase"/>
</dbReference>
<evidence type="ECO:0000259" key="2">
    <source>
        <dbReference type="SMART" id="SM00382"/>
    </source>
</evidence>
<dbReference type="Pfam" id="PF00004">
    <property type="entry name" value="AAA"/>
    <property type="match status" value="1"/>
</dbReference>
<dbReference type="GO" id="GO:0005524">
    <property type="term" value="F:ATP binding"/>
    <property type="evidence" value="ECO:0007669"/>
    <property type="project" value="InterPro"/>
</dbReference>
<sequence length="332" mass="37733">MMSNWKIYTGQGRNAGDDPITRLPSAPPWRDFADPERDKRRGQVFRPSDHAIEMVNAALYLRRPLLVTGKPGIGKSTLARAVAEELNLTLYEWPINTRTVLQDGLYRYDALARLRDAQGRAVMTNTAQEVGQYITLGPLGMALLPVERPSVLLIDEIDKGDIDLPNDLLHVFEEGEFFITEITRLLQRNSTVEPSHMVAVCRPDGSQVNIPDGRVRCRTFPLVIMTSNGERDFPPAFLRRCLRLDIEPPREVDELEAIVRAHLGEKVFAQAEAMIKQYVAEFLRERDRPDVRGHIATDQLLNLIYMATQEQRPDAATEQVLRKELLRRLGSE</sequence>
<dbReference type="GO" id="GO:0016887">
    <property type="term" value="F:ATP hydrolysis activity"/>
    <property type="evidence" value="ECO:0007669"/>
    <property type="project" value="InterPro"/>
</dbReference>